<organism evidence="2 3">
    <name type="scientific">Vibrio rumoiensis 1S-45</name>
    <dbReference type="NCBI Taxonomy" id="1188252"/>
    <lineage>
        <taxon>Bacteria</taxon>
        <taxon>Pseudomonadati</taxon>
        <taxon>Pseudomonadota</taxon>
        <taxon>Gammaproteobacteria</taxon>
        <taxon>Vibrionales</taxon>
        <taxon>Vibrionaceae</taxon>
        <taxon>Vibrio</taxon>
    </lineage>
</organism>
<name>A0A1E5DZ79_9VIBR</name>
<sequence length="178" mass="21341">MLGEIISREHSYMVRLLVILDEKATQLQNDKEIDYQIVHDVIVYLQQHSQQTHHPKEDLIYHYYLEHYGKNSDIANLDNEHKLLDKVTLEFSELVEMVLQDSIVPKEVFIQQLHHFIHEQKRHLDFEEREILPKLKRDFSAKDWEAVESLWGEEVSDPLFGHDIEEEYLRLSSYMKAD</sequence>
<accession>A0A1E5DZ79</accession>
<dbReference type="AlphaFoldDB" id="A0A1E5DZ79"/>
<dbReference type="Gene3D" id="1.20.120.520">
    <property type="entry name" value="nmb1532 protein domain like"/>
    <property type="match status" value="1"/>
</dbReference>
<dbReference type="PANTHER" id="PTHR39966:SF1">
    <property type="entry name" value="HEMERYTHRIN-LIKE DOMAIN-CONTAINING PROTEIN"/>
    <property type="match status" value="1"/>
</dbReference>
<protein>
    <submittedName>
        <fullName evidence="2">Cation-binding protein</fullName>
    </submittedName>
</protein>
<dbReference type="RefSeq" id="WP_017023765.1">
    <property type="nucleotide sequence ID" value="NZ_AJYK02000115.1"/>
</dbReference>
<dbReference type="GO" id="GO:0005886">
    <property type="term" value="C:plasma membrane"/>
    <property type="evidence" value="ECO:0007669"/>
    <property type="project" value="TreeGrafter"/>
</dbReference>
<keyword evidence="3" id="KW-1185">Reference proteome</keyword>
<dbReference type="STRING" id="1188252.A1QC_13815"/>
<dbReference type="eggNOG" id="COG3945">
    <property type="taxonomic scope" value="Bacteria"/>
</dbReference>
<dbReference type="InterPro" id="IPR012312">
    <property type="entry name" value="Hemerythrin-like"/>
</dbReference>
<proteinExistence type="predicted"/>
<evidence type="ECO:0000313" key="3">
    <source>
        <dbReference type="Proteomes" id="UP000094070"/>
    </source>
</evidence>
<evidence type="ECO:0000313" key="2">
    <source>
        <dbReference type="EMBL" id="OEF22608.1"/>
    </source>
</evidence>
<gene>
    <name evidence="2" type="ORF">A1QC_13815</name>
</gene>
<evidence type="ECO:0000259" key="1">
    <source>
        <dbReference type="Pfam" id="PF01814"/>
    </source>
</evidence>
<dbReference type="PANTHER" id="PTHR39966">
    <property type="entry name" value="BLL2471 PROTEIN-RELATED"/>
    <property type="match status" value="1"/>
</dbReference>
<dbReference type="Pfam" id="PF01814">
    <property type="entry name" value="Hemerythrin"/>
    <property type="match status" value="1"/>
</dbReference>
<comment type="caution">
    <text evidence="2">The sequence shown here is derived from an EMBL/GenBank/DDBJ whole genome shotgun (WGS) entry which is preliminary data.</text>
</comment>
<dbReference type="Proteomes" id="UP000094070">
    <property type="component" value="Unassembled WGS sequence"/>
</dbReference>
<reference evidence="2 3" key="1">
    <citation type="journal article" date="2012" name="Science">
        <title>Ecological populations of bacteria act as socially cohesive units of antibiotic production and resistance.</title>
        <authorList>
            <person name="Cordero O.X."/>
            <person name="Wildschutte H."/>
            <person name="Kirkup B."/>
            <person name="Proehl S."/>
            <person name="Ngo L."/>
            <person name="Hussain F."/>
            <person name="Le Roux F."/>
            <person name="Mincer T."/>
            <person name="Polz M.F."/>
        </authorList>
    </citation>
    <scope>NUCLEOTIDE SEQUENCE [LARGE SCALE GENOMIC DNA]</scope>
    <source>
        <strain evidence="2 3">1S-45</strain>
    </source>
</reference>
<feature type="domain" description="Hemerythrin-like" evidence="1">
    <location>
        <begin position="4"/>
        <end position="135"/>
    </location>
</feature>
<dbReference type="EMBL" id="AJYK02000115">
    <property type="protein sequence ID" value="OEF22608.1"/>
    <property type="molecule type" value="Genomic_DNA"/>
</dbReference>
<dbReference type="OrthoDB" id="7349010at2"/>